<dbReference type="RefSeq" id="WP_012174998.1">
    <property type="nucleotide sequence ID" value="NC_009943.1"/>
</dbReference>
<dbReference type="InterPro" id="IPR019734">
    <property type="entry name" value="TPR_rpt"/>
</dbReference>
<dbReference type="Pfam" id="PF13432">
    <property type="entry name" value="TPR_16"/>
    <property type="match status" value="1"/>
</dbReference>
<dbReference type="PROSITE" id="PS50005">
    <property type="entry name" value="TPR"/>
    <property type="match status" value="4"/>
</dbReference>
<proteinExistence type="predicted"/>
<protein>
    <submittedName>
        <fullName evidence="7">Serine/threonine protein kinase with TPR repeats</fullName>
    </submittedName>
</protein>
<dbReference type="SMART" id="SM00220">
    <property type="entry name" value="S_TKc"/>
    <property type="match status" value="1"/>
</dbReference>
<dbReference type="Proteomes" id="UP000008561">
    <property type="component" value="Chromosome"/>
</dbReference>
<keyword evidence="2" id="KW-0547">Nucleotide-binding</keyword>
<evidence type="ECO:0000256" key="4">
    <source>
        <dbReference type="ARBA" id="ARBA00022840"/>
    </source>
</evidence>
<dbReference type="KEGG" id="dol:Dole_1578"/>
<evidence type="ECO:0000313" key="7">
    <source>
        <dbReference type="EMBL" id="ABW67382.1"/>
    </source>
</evidence>
<dbReference type="CDD" id="cd14014">
    <property type="entry name" value="STKc_PknB_like"/>
    <property type="match status" value="1"/>
</dbReference>
<keyword evidence="7" id="KW-0723">Serine/threonine-protein kinase</keyword>
<organism evidence="7 8">
    <name type="scientific">Desulfosudis oleivorans (strain DSM 6200 / JCM 39069 / Hxd3)</name>
    <name type="common">Desulfococcus oleovorans</name>
    <dbReference type="NCBI Taxonomy" id="96561"/>
    <lineage>
        <taxon>Bacteria</taxon>
        <taxon>Pseudomonadati</taxon>
        <taxon>Thermodesulfobacteriota</taxon>
        <taxon>Desulfobacteria</taxon>
        <taxon>Desulfobacterales</taxon>
        <taxon>Desulfosudaceae</taxon>
        <taxon>Desulfosudis</taxon>
    </lineage>
</organism>
<dbReference type="AlphaFoldDB" id="A8ZZY2"/>
<feature type="repeat" description="TPR" evidence="5">
    <location>
        <begin position="457"/>
        <end position="490"/>
    </location>
</feature>
<dbReference type="GO" id="GO:0004674">
    <property type="term" value="F:protein serine/threonine kinase activity"/>
    <property type="evidence" value="ECO:0007669"/>
    <property type="project" value="UniProtKB-KW"/>
</dbReference>
<dbReference type="SMART" id="SM00028">
    <property type="entry name" value="TPR"/>
    <property type="match status" value="8"/>
</dbReference>
<dbReference type="PROSITE" id="PS50011">
    <property type="entry name" value="PROTEIN_KINASE_DOM"/>
    <property type="match status" value="1"/>
</dbReference>
<dbReference type="Gene3D" id="1.25.40.10">
    <property type="entry name" value="Tetratricopeptide repeat domain"/>
    <property type="match status" value="4"/>
</dbReference>
<feature type="repeat" description="TPR" evidence="5">
    <location>
        <begin position="355"/>
        <end position="388"/>
    </location>
</feature>
<dbReference type="InterPro" id="IPR011990">
    <property type="entry name" value="TPR-like_helical_dom_sf"/>
</dbReference>
<accession>A8ZZY2</accession>
<evidence type="ECO:0000313" key="8">
    <source>
        <dbReference type="Proteomes" id="UP000008561"/>
    </source>
</evidence>
<feature type="repeat" description="TPR" evidence="5">
    <location>
        <begin position="389"/>
        <end position="422"/>
    </location>
</feature>
<dbReference type="PROSITE" id="PS50293">
    <property type="entry name" value="TPR_REGION"/>
    <property type="match status" value="1"/>
</dbReference>
<dbReference type="InterPro" id="IPR008271">
    <property type="entry name" value="Ser/Thr_kinase_AS"/>
</dbReference>
<dbReference type="eggNOG" id="COG0457">
    <property type="taxonomic scope" value="Bacteria"/>
</dbReference>
<dbReference type="SUPFAM" id="SSF48452">
    <property type="entry name" value="TPR-like"/>
    <property type="match status" value="2"/>
</dbReference>
<dbReference type="GO" id="GO:0005524">
    <property type="term" value="F:ATP binding"/>
    <property type="evidence" value="ECO:0007669"/>
    <property type="project" value="UniProtKB-KW"/>
</dbReference>
<keyword evidence="8" id="KW-1185">Reference proteome</keyword>
<keyword evidence="4" id="KW-0067">ATP-binding</keyword>
<dbReference type="HOGENOM" id="CLU_453250_0_0_7"/>
<dbReference type="OrthoDB" id="9801841at2"/>
<dbReference type="PANTHER" id="PTHR43289">
    <property type="entry name" value="MITOGEN-ACTIVATED PROTEIN KINASE KINASE KINASE 20-RELATED"/>
    <property type="match status" value="1"/>
</dbReference>
<keyword evidence="5" id="KW-0802">TPR repeat</keyword>
<sequence length="602" mass="65773">MVARIGPYRVLNLLCETKLSRLYKVFDQRHNRVAILKLALADNAKEESAALTLRKEAGLLSRLSHPGIISLYDHGEHDHQPYLVAEFVEGHSLIMERRERPDMGRVLSVVMAVARALAYLHQHNILHLDVKPENILIDGRRTPPMPKLCDFGMALVIEKNAPPPPPHRRIGGTAVYMAPEHALGRALDGRTDLYSLGVVLFELLTEEKPFYGITPTATAIMHVQAQPPPPRLYNPEIPPALEAIVLKAIAKNPDHRFSGLEHFIAALAPIASRMQARPPEPPVMDAGTLTRADAEKFLRAGRPDRAIAVYRDMLTRNPADFQCHHRLGGILYRQGRFQAAIRHLQAAIAVNNQQAELHKDLGRALSRTGQNENAVAAFQKALALNPDNLSILLDLGRQYNRQKQPEAAEPYFARALAAHPTSLAAYNGLAHTKQVLGKTAEAITLFQKALALAPDQPELHYNLGTAHLAIQETAAAESCFAAALRLKPGFAAAHHAMGNICLAAKNPVQAAVHLKAALAADGSGVSALYDLGRACRMQNDLDGAVSAFGRYLKFAAKDTTAYLALAEVLEAQGKQEAAGKYRRMAEELNAHSSSGQTHKTDP</sequence>
<dbReference type="Gene3D" id="1.10.510.10">
    <property type="entry name" value="Transferase(Phosphotransferase) domain 1"/>
    <property type="match status" value="1"/>
</dbReference>
<name>A8ZZY2_DESOH</name>
<evidence type="ECO:0000256" key="5">
    <source>
        <dbReference type="PROSITE-ProRule" id="PRU00339"/>
    </source>
</evidence>
<evidence type="ECO:0000256" key="3">
    <source>
        <dbReference type="ARBA" id="ARBA00022777"/>
    </source>
</evidence>
<dbReference type="InterPro" id="IPR011009">
    <property type="entry name" value="Kinase-like_dom_sf"/>
</dbReference>
<dbReference type="Pfam" id="PF00069">
    <property type="entry name" value="Pkinase"/>
    <property type="match status" value="1"/>
</dbReference>
<evidence type="ECO:0000259" key="6">
    <source>
        <dbReference type="PROSITE" id="PS50011"/>
    </source>
</evidence>
<gene>
    <name evidence="7" type="ordered locus">Dole_1578</name>
</gene>
<dbReference type="STRING" id="96561.Dole_1578"/>
<dbReference type="SUPFAM" id="SSF56112">
    <property type="entry name" value="Protein kinase-like (PK-like)"/>
    <property type="match status" value="1"/>
</dbReference>
<keyword evidence="1" id="KW-0808">Transferase</keyword>
<feature type="domain" description="Protein kinase" evidence="6">
    <location>
        <begin position="8"/>
        <end position="271"/>
    </location>
</feature>
<feature type="repeat" description="TPR" evidence="5">
    <location>
        <begin position="423"/>
        <end position="456"/>
    </location>
</feature>
<dbReference type="eggNOG" id="COG0515">
    <property type="taxonomic scope" value="Bacteria"/>
</dbReference>
<dbReference type="InterPro" id="IPR000719">
    <property type="entry name" value="Prot_kinase_dom"/>
</dbReference>
<dbReference type="EMBL" id="CP000859">
    <property type="protein sequence ID" value="ABW67382.1"/>
    <property type="molecule type" value="Genomic_DNA"/>
</dbReference>
<dbReference type="PROSITE" id="PS00108">
    <property type="entry name" value="PROTEIN_KINASE_ST"/>
    <property type="match status" value="1"/>
</dbReference>
<reference evidence="7 8" key="1">
    <citation type="submission" date="2007-10" db="EMBL/GenBank/DDBJ databases">
        <title>Complete sequence of Desulfococcus oleovorans Hxd3.</title>
        <authorList>
            <consortium name="US DOE Joint Genome Institute"/>
            <person name="Copeland A."/>
            <person name="Lucas S."/>
            <person name="Lapidus A."/>
            <person name="Barry K."/>
            <person name="Glavina del Rio T."/>
            <person name="Dalin E."/>
            <person name="Tice H."/>
            <person name="Pitluck S."/>
            <person name="Kiss H."/>
            <person name="Brettin T."/>
            <person name="Bruce D."/>
            <person name="Detter J.C."/>
            <person name="Han C."/>
            <person name="Schmutz J."/>
            <person name="Larimer F."/>
            <person name="Land M."/>
            <person name="Hauser L."/>
            <person name="Kyrpides N."/>
            <person name="Kim E."/>
            <person name="Wawrik B."/>
            <person name="Richardson P."/>
        </authorList>
    </citation>
    <scope>NUCLEOTIDE SEQUENCE [LARGE SCALE GENOMIC DNA]</scope>
    <source>
        <strain evidence="8">DSM 6200 / JCM 39069 / Hxd3</strain>
    </source>
</reference>
<evidence type="ECO:0000256" key="1">
    <source>
        <dbReference type="ARBA" id="ARBA00022679"/>
    </source>
</evidence>
<evidence type="ECO:0000256" key="2">
    <source>
        <dbReference type="ARBA" id="ARBA00022741"/>
    </source>
</evidence>
<keyword evidence="3 7" id="KW-0418">Kinase</keyword>
<dbReference type="Gene3D" id="3.30.200.20">
    <property type="entry name" value="Phosphorylase Kinase, domain 1"/>
    <property type="match status" value="1"/>
</dbReference>
<dbReference type="Pfam" id="PF14559">
    <property type="entry name" value="TPR_19"/>
    <property type="match status" value="3"/>
</dbReference>
<dbReference type="PANTHER" id="PTHR43289:SF6">
    <property type="entry name" value="SERINE_THREONINE-PROTEIN KINASE NEKL-3"/>
    <property type="match status" value="1"/>
</dbReference>